<evidence type="ECO:0000256" key="7">
    <source>
        <dbReference type="ARBA" id="ARBA00022989"/>
    </source>
</evidence>
<dbReference type="NCBIfam" id="TIGR03592">
    <property type="entry name" value="yidC_oxa1_cterm"/>
    <property type="match status" value="1"/>
</dbReference>
<organism evidence="16 17">
    <name type="scientific">Lysinibacillus alkalisoli</name>
    <dbReference type="NCBI Taxonomy" id="1911548"/>
    <lineage>
        <taxon>Bacteria</taxon>
        <taxon>Bacillati</taxon>
        <taxon>Bacillota</taxon>
        <taxon>Bacilli</taxon>
        <taxon>Bacillales</taxon>
        <taxon>Bacillaceae</taxon>
        <taxon>Lysinibacillus</taxon>
    </lineage>
</organism>
<dbReference type="Proteomes" id="UP000616608">
    <property type="component" value="Unassembled WGS sequence"/>
</dbReference>
<comment type="caution">
    <text evidence="16">The sequence shown here is derived from an EMBL/GenBank/DDBJ whole genome shotgun (WGS) entry which is preliminary data.</text>
</comment>
<dbReference type="Pfam" id="PF02096">
    <property type="entry name" value="60KD_IMP"/>
    <property type="match status" value="1"/>
</dbReference>
<evidence type="ECO:0000256" key="12">
    <source>
        <dbReference type="HAMAP-Rule" id="MF_01811"/>
    </source>
</evidence>
<reference evidence="16" key="2">
    <citation type="submission" date="2020-09" db="EMBL/GenBank/DDBJ databases">
        <authorList>
            <person name="Sun Q."/>
            <person name="Zhou Y."/>
        </authorList>
    </citation>
    <scope>NUCLEOTIDE SEQUENCE</scope>
    <source>
        <strain evidence="16">CGMCC 1.15760</strain>
    </source>
</reference>
<feature type="coiled-coil region" evidence="13">
    <location>
        <begin position="87"/>
        <end position="114"/>
    </location>
</feature>
<comment type="function">
    <text evidence="12">Required for the insertion and/or proper folding and/or complex formation of integral membrane proteins into the membrane. Involved in integration of membrane proteins that insert both dependently and independently of the Sec translocase complex, as well as at least some lipoproteins.</text>
</comment>
<feature type="transmembrane region" description="Helical" evidence="12">
    <location>
        <begin position="129"/>
        <end position="151"/>
    </location>
</feature>
<evidence type="ECO:0000256" key="4">
    <source>
        <dbReference type="ARBA" id="ARBA00022692"/>
    </source>
</evidence>
<keyword evidence="13" id="KW-0175">Coiled coil</keyword>
<dbReference type="EMBL" id="BMJT01000006">
    <property type="protein sequence ID" value="GGG25060.1"/>
    <property type="molecule type" value="Genomic_DNA"/>
</dbReference>
<feature type="transmembrane region" description="Helical" evidence="12">
    <location>
        <begin position="171"/>
        <end position="190"/>
    </location>
</feature>
<keyword evidence="8 12" id="KW-0472">Membrane</keyword>
<evidence type="ECO:0000256" key="10">
    <source>
        <dbReference type="ARBA" id="ARBA00023186"/>
    </source>
</evidence>
<dbReference type="InterPro" id="IPR047196">
    <property type="entry name" value="YidC_ALB_C"/>
</dbReference>
<keyword evidence="6 12" id="KW-0653">Protein transport</keyword>
<protein>
    <recommendedName>
        <fullName evidence="12">Membrane protein insertase YidC</fullName>
    </recommendedName>
    <alternativeName>
        <fullName evidence="12">Foldase YidC</fullName>
    </alternativeName>
    <alternativeName>
        <fullName evidence="12">Membrane integrase YidC</fullName>
    </alternativeName>
    <alternativeName>
        <fullName evidence="12">Membrane protein YidC</fullName>
    </alternativeName>
</protein>
<dbReference type="GO" id="GO:0032977">
    <property type="term" value="F:membrane insertase activity"/>
    <property type="evidence" value="ECO:0007669"/>
    <property type="project" value="InterPro"/>
</dbReference>
<evidence type="ECO:0000256" key="9">
    <source>
        <dbReference type="ARBA" id="ARBA00023139"/>
    </source>
</evidence>
<dbReference type="InterPro" id="IPR001708">
    <property type="entry name" value="YidC/ALB3/OXA1/COX18"/>
</dbReference>
<keyword evidence="11 12" id="KW-0449">Lipoprotein</keyword>
<keyword evidence="4 12" id="KW-0812">Transmembrane</keyword>
<name>A0A917G6C8_9BACI</name>
<feature type="transmembrane region" description="Helical" evidence="12">
    <location>
        <begin position="202"/>
        <end position="226"/>
    </location>
</feature>
<sequence length="251" mass="28763">MKNIKLASLLLLLVTVLSGCQAVENKEGFFYSVFVKPMDFILEYLGTNLLAGNYGLAIIVITIGIRLILMPFMLKNYRQQSRMKNKMDAAKPKIDEAQKKMKEAETKEEQMKYQQELMGIYREYGINPLNMGCLPLLIQMPIIMGLYFAILYSPDVKSHAFLWFNLGSQDYIMAAIAGVVYLVQARVSLWTMPEQQQKQMKFFIYLSPIMITFISLNAMAALPVYWSVSGLLLVIQTYIGRKFYSEHAEEA</sequence>
<dbReference type="GO" id="GO:0015031">
    <property type="term" value="P:protein transport"/>
    <property type="evidence" value="ECO:0007669"/>
    <property type="project" value="UniProtKB-KW"/>
</dbReference>
<evidence type="ECO:0000256" key="14">
    <source>
        <dbReference type="SAM" id="SignalP"/>
    </source>
</evidence>
<feature type="domain" description="Membrane insertase YidC/Oxa/ALB C-terminal" evidence="15">
    <location>
        <begin position="54"/>
        <end position="240"/>
    </location>
</feature>
<evidence type="ECO:0000313" key="17">
    <source>
        <dbReference type="Proteomes" id="UP000616608"/>
    </source>
</evidence>
<keyword evidence="5 12" id="KW-0732">Signal</keyword>
<feature type="signal peptide" evidence="14">
    <location>
        <begin position="1"/>
        <end position="22"/>
    </location>
</feature>
<evidence type="ECO:0000256" key="6">
    <source>
        <dbReference type="ARBA" id="ARBA00022927"/>
    </source>
</evidence>
<proteinExistence type="inferred from homology"/>
<comment type="similarity">
    <text evidence="12">Belongs to the OXA1/ALB3/YidC family. Type 2 subfamily.</text>
</comment>
<dbReference type="InterPro" id="IPR028055">
    <property type="entry name" value="YidC/Oxa/ALB_C"/>
</dbReference>
<evidence type="ECO:0000256" key="5">
    <source>
        <dbReference type="ARBA" id="ARBA00022729"/>
    </source>
</evidence>
<feature type="chain" id="PRO_5037249053" description="Membrane protein insertase YidC" evidence="14">
    <location>
        <begin position="23"/>
        <end position="251"/>
    </location>
</feature>
<dbReference type="PANTHER" id="PTHR12428">
    <property type="entry name" value="OXA1"/>
    <property type="match status" value="1"/>
</dbReference>
<evidence type="ECO:0000256" key="2">
    <source>
        <dbReference type="ARBA" id="ARBA00022448"/>
    </source>
</evidence>
<dbReference type="GO" id="GO:0051205">
    <property type="term" value="P:protein insertion into membrane"/>
    <property type="evidence" value="ECO:0007669"/>
    <property type="project" value="TreeGrafter"/>
</dbReference>
<dbReference type="PRINTS" id="PR00701">
    <property type="entry name" value="60KDINNERMP"/>
</dbReference>
<dbReference type="PROSITE" id="PS51257">
    <property type="entry name" value="PROKAR_LIPOPROTEIN"/>
    <property type="match status" value="1"/>
</dbReference>
<evidence type="ECO:0000259" key="15">
    <source>
        <dbReference type="Pfam" id="PF02096"/>
    </source>
</evidence>
<feature type="transmembrane region" description="Helical" evidence="12">
    <location>
        <begin position="54"/>
        <end position="74"/>
    </location>
</feature>
<evidence type="ECO:0000256" key="11">
    <source>
        <dbReference type="ARBA" id="ARBA00023288"/>
    </source>
</evidence>
<keyword evidence="2 12" id="KW-0813">Transport</keyword>
<keyword evidence="10 12" id="KW-0143">Chaperone</keyword>
<keyword evidence="7 12" id="KW-1133">Transmembrane helix</keyword>
<accession>A0A917G6C8</accession>
<dbReference type="CDD" id="cd20070">
    <property type="entry name" value="5TM_YidC_Alb3"/>
    <property type="match status" value="1"/>
</dbReference>
<dbReference type="HAMAP" id="MF_01811">
    <property type="entry name" value="YidC_type2"/>
    <property type="match status" value="1"/>
</dbReference>
<keyword evidence="3 12" id="KW-1003">Cell membrane</keyword>
<reference evidence="16" key="1">
    <citation type="journal article" date="2014" name="Int. J. Syst. Evol. Microbiol.">
        <title>Complete genome sequence of Corynebacterium casei LMG S-19264T (=DSM 44701T), isolated from a smear-ripened cheese.</title>
        <authorList>
            <consortium name="US DOE Joint Genome Institute (JGI-PGF)"/>
            <person name="Walter F."/>
            <person name="Albersmeier A."/>
            <person name="Kalinowski J."/>
            <person name="Ruckert C."/>
        </authorList>
    </citation>
    <scope>NUCLEOTIDE SEQUENCE</scope>
    <source>
        <strain evidence="16">CGMCC 1.15760</strain>
    </source>
</reference>
<gene>
    <name evidence="12 16" type="primary">yidC</name>
    <name evidence="16" type="ORF">GCM10007425_19530</name>
</gene>
<keyword evidence="17" id="KW-1185">Reference proteome</keyword>
<dbReference type="RefSeq" id="WP_188614867.1">
    <property type="nucleotide sequence ID" value="NZ_BMJT01000006.1"/>
</dbReference>
<evidence type="ECO:0000313" key="16">
    <source>
        <dbReference type="EMBL" id="GGG25060.1"/>
    </source>
</evidence>
<dbReference type="InterPro" id="IPR023060">
    <property type="entry name" value="YidC/YidC1/YidC2_Firmicutes"/>
</dbReference>
<keyword evidence="9" id="KW-0564">Palmitate</keyword>
<evidence type="ECO:0000256" key="8">
    <source>
        <dbReference type="ARBA" id="ARBA00023136"/>
    </source>
</evidence>
<evidence type="ECO:0000256" key="3">
    <source>
        <dbReference type="ARBA" id="ARBA00022475"/>
    </source>
</evidence>
<evidence type="ECO:0000256" key="1">
    <source>
        <dbReference type="ARBA" id="ARBA00004651"/>
    </source>
</evidence>
<dbReference type="AlphaFoldDB" id="A0A917G6C8"/>
<comment type="subcellular location">
    <subcellularLocation>
        <location evidence="1 12">Cell membrane</location>
        <topology evidence="1 12">Multi-pass membrane protein</topology>
    </subcellularLocation>
</comment>
<dbReference type="GO" id="GO:0005886">
    <property type="term" value="C:plasma membrane"/>
    <property type="evidence" value="ECO:0007669"/>
    <property type="project" value="UniProtKB-SubCell"/>
</dbReference>
<evidence type="ECO:0000256" key="13">
    <source>
        <dbReference type="SAM" id="Coils"/>
    </source>
</evidence>
<dbReference type="PANTHER" id="PTHR12428:SF65">
    <property type="entry name" value="CYTOCHROME C OXIDASE ASSEMBLY PROTEIN COX18, MITOCHONDRIAL"/>
    <property type="match status" value="1"/>
</dbReference>